<dbReference type="Proteomes" id="UP000761534">
    <property type="component" value="Unassembled WGS sequence"/>
</dbReference>
<feature type="compositionally biased region" description="Low complexity" evidence="1">
    <location>
        <begin position="211"/>
        <end position="225"/>
    </location>
</feature>
<organism evidence="3 4">
    <name type="scientific">Trichomonascus ciferrii</name>
    <dbReference type="NCBI Taxonomy" id="44093"/>
    <lineage>
        <taxon>Eukaryota</taxon>
        <taxon>Fungi</taxon>
        <taxon>Dikarya</taxon>
        <taxon>Ascomycota</taxon>
        <taxon>Saccharomycotina</taxon>
        <taxon>Dipodascomycetes</taxon>
        <taxon>Dipodascales</taxon>
        <taxon>Trichomonascaceae</taxon>
        <taxon>Trichomonascus</taxon>
        <taxon>Trichomonascus ciferrii complex</taxon>
    </lineage>
</organism>
<dbReference type="InterPro" id="IPR052783">
    <property type="entry name" value="Metabolic/Drug-Res_Regulator"/>
</dbReference>
<dbReference type="PROSITE" id="PS00463">
    <property type="entry name" value="ZN2_CY6_FUNGAL_1"/>
    <property type="match status" value="1"/>
</dbReference>
<proteinExistence type="predicted"/>
<dbReference type="PANTHER" id="PTHR47655:SF3">
    <property type="entry name" value="ZN(II)2CYS6 TRANSCRIPTION FACTOR (EUROFUNG)"/>
    <property type="match status" value="1"/>
</dbReference>
<reference evidence="3" key="1">
    <citation type="journal article" date="2019" name="G3 (Bethesda)">
        <title>Genome Assemblies of Two Rare Opportunistic Yeast Pathogens: Diutina rugosa (syn. Candida rugosa) and Trichomonascus ciferrii (syn. Candida ciferrii).</title>
        <authorList>
            <person name="Mixao V."/>
            <person name="Saus E."/>
            <person name="Hansen A.P."/>
            <person name="Lass-Florl C."/>
            <person name="Gabaldon T."/>
        </authorList>
    </citation>
    <scope>NUCLEOTIDE SEQUENCE</scope>
    <source>
        <strain evidence="3">CBS 4856</strain>
    </source>
</reference>
<dbReference type="GO" id="GO:0008270">
    <property type="term" value="F:zinc ion binding"/>
    <property type="evidence" value="ECO:0007669"/>
    <property type="project" value="InterPro"/>
</dbReference>
<name>A0A642V5W2_9ASCO</name>
<dbReference type="Gene3D" id="4.10.240.10">
    <property type="entry name" value="Zn(2)-C6 fungal-type DNA-binding domain"/>
    <property type="match status" value="1"/>
</dbReference>
<feature type="compositionally biased region" description="Polar residues" evidence="1">
    <location>
        <begin position="285"/>
        <end position="294"/>
    </location>
</feature>
<dbReference type="SUPFAM" id="SSF57701">
    <property type="entry name" value="Zn2/Cys6 DNA-binding domain"/>
    <property type="match status" value="1"/>
</dbReference>
<dbReference type="GO" id="GO:0000981">
    <property type="term" value="F:DNA-binding transcription factor activity, RNA polymerase II-specific"/>
    <property type="evidence" value="ECO:0007669"/>
    <property type="project" value="InterPro"/>
</dbReference>
<gene>
    <name evidence="3" type="ORF">TRICI_003175</name>
</gene>
<accession>A0A642V5W2</accession>
<evidence type="ECO:0000256" key="1">
    <source>
        <dbReference type="SAM" id="MobiDB-lite"/>
    </source>
</evidence>
<dbReference type="InterPro" id="IPR001138">
    <property type="entry name" value="Zn2Cys6_DnaBD"/>
</dbReference>
<dbReference type="Pfam" id="PF00172">
    <property type="entry name" value="Zn_clus"/>
    <property type="match status" value="1"/>
</dbReference>
<keyword evidence="4" id="KW-1185">Reference proteome</keyword>
<feature type="compositionally biased region" description="Basic residues" evidence="1">
    <location>
        <begin position="272"/>
        <end position="283"/>
    </location>
</feature>
<feature type="compositionally biased region" description="Low complexity" evidence="1">
    <location>
        <begin position="248"/>
        <end position="257"/>
    </location>
</feature>
<feature type="region of interest" description="Disordered" evidence="1">
    <location>
        <begin position="153"/>
        <end position="189"/>
    </location>
</feature>
<dbReference type="VEuPathDB" id="FungiDB:TRICI_003175"/>
<dbReference type="PROSITE" id="PS50048">
    <property type="entry name" value="ZN2_CY6_FUNGAL_2"/>
    <property type="match status" value="1"/>
</dbReference>
<protein>
    <recommendedName>
        <fullName evidence="2">Zn(2)-C6 fungal-type domain-containing protein</fullName>
    </recommendedName>
</protein>
<feature type="compositionally biased region" description="Polar residues" evidence="1">
    <location>
        <begin position="226"/>
        <end position="247"/>
    </location>
</feature>
<dbReference type="EMBL" id="SWFS01000223">
    <property type="protein sequence ID" value="KAA8913571.1"/>
    <property type="molecule type" value="Genomic_DNA"/>
</dbReference>
<dbReference type="AlphaFoldDB" id="A0A642V5W2"/>
<sequence>MGGEITDLELTKRYRARMAARGLSAQSYYQDPEDGKKKRVGKACDSCRNKKTKCDGRKPCSKCSQDNKICVYSEKKKLQEKTYSSSYVELLECRIQILQDSLYKVISKIGNNEPVDHYVPHDDDYSINHIIDLVMREDEQQDSEITNNNLINEEESPASSTGGVPLPAQQSSSEAESPDQPPLQLDLGPYKSGAAMAAAAAAGNPITLPNSPTSTIASSPESSSELYFSNFTPPDSISPQMLDGNNKSSSFTSLSSSAPHKLGRRGSAGHLSKVHKAGSHFHQHPNLTNPSPYNRPNRHSMTAAPTAYNDEYDNENDLMSMQSGLGNLVKMEEINMNLDDLWLGVPPN</sequence>
<feature type="domain" description="Zn(2)-C6 fungal-type" evidence="2">
    <location>
        <begin position="43"/>
        <end position="72"/>
    </location>
</feature>
<dbReference type="OrthoDB" id="5600212at2759"/>
<evidence type="ECO:0000313" key="3">
    <source>
        <dbReference type="EMBL" id="KAA8913571.1"/>
    </source>
</evidence>
<evidence type="ECO:0000259" key="2">
    <source>
        <dbReference type="PROSITE" id="PS50048"/>
    </source>
</evidence>
<feature type="compositionally biased region" description="Polar residues" evidence="1">
    <location>
        <begin position="157"/>
        <end position="175"/>
    </location>
</feature>
<dbReference type="SMART" id="SM00066">
    <property type="entry name" value="GAL4"/>
    <property type="match status" value="1"/>
</dbReference>
<feature type="region of interest" description="Disordered" evidence="1">
    <location>
        <begin position="204"/>
        <end position="296"/>
    </location>
</feature>
<evidence type="ECO:0000313" key="4">
    <source>
        <dbReference type="Proteomes" id="UP000761534"/>
    </source>
</evidence>
<dbReference type="InterPro" id="IPR036864">
    <property type="entry name" value="Zn2-C6_fun-type_DNA-bd_sf"/>
</dbReference>
<comment type="caution">
    <text evidence="3">The sequence shown here is derived from an EMBL/GenBank/DDBJ whole genome shotgun (WGS) entry which is preliminary data.</text>
</comment>
<dbReference type="CDD" id="cd00067">
    <property type="entry name" value="GAL4"/>
    <property type="match status" value="1"/>
</dbReference>
<dbReference type="PANTHER" id="PTHR47655">
    <property type="entry name" value="QUINIC ACID UTILIZATION ACTIVATOR"/>
    <property type="match status" value="1"/>
</dbReference>